<reference evidence="1" key="2">
    <citation type="journal article" date="2015" name="Data Brief">
        <title>Shoot transcriptome of the giant reed, Arundo donax.</title>
        <authorList>
            <person name="Barrero R.A."/>
            <person name="Guerrero F.D."/>
            <person name="Moolhuijzen P."/>
            <person name="Goolsby J.A."/>
            <person name="Tidwell J."/>
            <person name="Bellgard S.E."/>
            <person name="Bellgard M.I."/>
        </authorList>
    </citation>
    <scope>NUCLEOTIDE SEQUENCE</scope>
    <source>
        <tissue evidence="1">Shoot tissue taken approximately 20 cm above the soil surface</tissue>
    </source>
</reference>
<name>A0A0A9CX51_ARUDO</name>
<proteinExistence type="predicted"/>
<sequence length="40" mass="4842">MNVNPSKRKKVVDLTRRNTEEWKKKSKQIKIITPRTCDDR</sequence>
<accession>A0A0A9CX51</accession>
<organism evidence="1">
    <name type="scientific">Arundo donax</name>
    <name type="common">Giant reed</name>
    <name type="synonym">Donax arundinaceus</name>
    <dbReference type="NCBI Taxonomy" id="35708"/>
    <lineage>
        <taxon>Eukaryota</taxon>
        <taxon>Viridiplantae</taxon>
        <taxon>Streptophyta</taxon>
        <taxon>Embryophyta</taxon>
        <taxon>Tracheophyta</taxon>
        <taxon>Spermatophyta</taxon>
        <taxon>Magnoliopsida</taxon>
        <taxon>Liliopsida</taxon>
        <taxon>Poales</taxon>
        <taxon>Poaceae</taxon>
        <taxon>PACMAD clade</taxon>
        <taxon>Arundinoideae</taxon>
        <taxon>Arundineae</taxon>
        <taxon>Arundo</taxon>
    </lineage>
</organism>
<reference evidence="1" key="1">
    <citation type="submission" date="2014-09" db="EMBL/GenBank/DDBJ databases">
        <authorList>
            <person name="Magalhaes I.L.F."/>
            <person name="Oliveira U."/>
            <person name="Santos F.R."/>
            <person name="Vidigal T.H.D.A."/>
            <person name="Brescovit A.D."/>
            <person name="Santos A.J."/>
        </authorList>
    </citation>
    <scope>NUCLEOTIDE SEQUENCE</scope>
    <source>
        <tissue evidence="1">Shoot tissue taken approximately 20 cm above the soil surface</tissue>
    </source>
</reference>
<evidence type="ECO:0000313" key="1">
    <source>
        <dbReference type="EMBL" id="JAD80141.1"/>
    </source>
</evidence>
<dbReference type="AlphaFoldDB" id="A0A0A9CX51"/>
<protein>
    <submittedName>
        <fullName evidence="1">Uncharacterized protein</fullName>
    </submittedName>
</protein>
<dbReference type="EMBL" id="GBRH01217754">
    <property type="protein sequence ID" value="JAD80141.1"/>
    <property type="molecule type" value="Transcribed_RNA"/>
</dbReference>